<evidence type="ECO:0000313" key="14">
    <source>
        <dbReference type="EMBL" id="KAH0808890.1"/>
    </source>
</evidence>
<evidence type="ECO:0000256" key="7">
    <source>
        <dbReference type="ARBA" id="ARBA00022989"/>
    </source>
</evidence>
<dbReference type="GO" id="GO:0048589">
    <property type="term" value="P:developmental growth"/>
    <property type="evidence" value="ECO:0007669"/>
    <property type="project" value="UniProtKB-ARBA"/>
</dbReference>
<keyword evidence="5 11" id="KW-0106">Calcium</keyword>
<dbReference type="Pfam" id="PF00028">
    <property type="entry name" value="Cadherin"/>
    <property type="match status" value="3"/>
</dbReference>
<reference evidence="14" key="1">
    <citation type="journal article" date="2020" name="J Insects Food Feed">
        <title>The yellow mealworm (Tenebrio molitor) genome: a resource for the emerging insects as food and feed industry.</title>
        <authorList>
            <person name="Eriksson T."/>
            <person name="Andere A."/>
            <person name="Kelstrup H."/>
            <person name="Emery V."/>
            <person name="Picard C."/>
        </authorList>
    </citation>
    <scope>NUCLEOTIDE SEQUENCE</scope>
    <source>
        <strain evidence="14">Stoneville</strain>
        <tissue evidence="14">Whole head</tissue>
    </source>
</reference>
<feature type="region of interest" description="Disordered" evidence="12">
    <location>
        <begin position="1136"/>
        <end position="1167"/>
    </location>
</feature>
<feature type="domain" description="Cadherin" evidence="13">
    <location>
        <begin position="778"/>
        <end position="815"/>
    </location>
</feature>
<dbReference type="SUPFAM" id="SSF49313">
    <property type="entry name" value="Cadherin-like"/>
    <property type="match status" value="6"/>
</dbReference>
<evidence type="ECO:0000256" key="8">
    <source>
        <dbReference type="ARBA" id="ARBA00023136"/>
    </source>
</evidence>
<dbReference type="FunFam" id="2.60.40.60:FF:000182">
    <property type="entry name" value="Blast:Putative neural-cadherin 2"/>
    <property type="match status" value="1"/>
</dbReference>
<evidence type="ECO:0000256" key="2">
    <source>
        <dbReference type="ARBA" id="ARBA00022536"/>
    </source>
</evidence>
<feature type="compositionally biased region" description="Polar residues" evidence="12">
    <location>
        <begin position="437"/>
        <end position="446"/>
    </location>
</feature>
<keyword evidence="9" id="KW-1015">Disulfide bond</keyword>
<feature type="domain" description="Cadherin" evidence="13">
    <location>
        <begin position="1486"/>
        <end position="1590"/>
    </location>
</feature>
<dbReference type="GO" id="GO:0008013">
    <property type="term" value="F:beta-catenin binding"/>
    <property type="evidence" value="ECO:0007669"/>
    <property type="project" value="TreeGrafter"/>
</dbReference>
<protein>
    <recommendedName>
        <fullName evidence="13">Cadherin domain-containing protein</fullName>
    </recommendedName>
</protein>
<dbReference type="InterPro" id="IPR002126">
    <property type="entry name" value="Cadherin-like_dom"/>
</dbReference>
<dbReference type="GO" id="GO:0016477">
    <property type="term" value="P:cell migration"/>
    <property type="evidence" value="ECO:0007669"/>
    <property type="project" value="TreeGrafter"/>
</dbReference>
<dbReference type="GO" id="GO:0007156">
    <property type="term" value="P:homophilic cell adhesion via plasma membrane adhesion molecules"/>
    <property type="evidence" value="ECO:0007669"/>
    <property type="project" value="InterPro"/>
</dbReference>
<dbReference type="GO" id="GO:0007163">
    <property type="term" value="P:establishment or maintenance of cell polarity"/>
    <property type="evidence" value="ECO:0007669"/>
    <property type="project" value="UniProtKB-ARBA"/>
</dbReference>
<dbReference type="InterPro" id="IPR015919">
    <property type="entry name" value="Cadherin-like_sf"/>
</dbReference>
<name>A0A8J6H698_TENMO</name>
<dbReference type="PRINTS" id="PR00205">
    <property type="entry name" value="CADHERIN"/>
</dbReference>
<evidence type="ECO:0000256" key="4">
    <source>
        <dbReference type="ARBA" id="ARBA00022737"/>
    </source>
</evidence>
<keyword evidence="15" id="KW-1185">Reference proteome</keyword>
<evidence type="ECO:0000256" key="6">
    <source>
        <dbReference type="ARBA" id="ARBA00022889"/>
    </source>
</evidence>
<dbReference type="PANTHER" id="PTHR24027:SF438">
    <property type="entry name" value="CADHERIN 23"/>
    <property type="match status" value="1"/>
</dbReference>
<dbReference type="GO" id="GO:0005509">
    <property type="term" value="F:calcium ion binding"/>
    <property type="evidence" value="ECO:0007669"/>
    <property type="project" value="UniProtKB-UniRule"/>
</dbReference>
<dbReference type="Gene3D" id="2.60.40.60">
    <property type="entry name" value="Cadherins"/>
    <property type="match status" value="8"/>
</dbReference>
<evidence type="ECO:0000259" key="13">
    <source>
        <dbReference type="PROSITE" id="PS50268"/>
    </source>
</evidence>
<organism evidence="14 15">
    <name type="scientific">Tenebrio molitor</name>
    <name type="common">Yellow mealworm beetle</name>
    <dbReference type="NCBI Taxonomy" id="7067"/>
    <lineage>
        <taxon>Eukaryota</taxon>
        <taxon>Metazoa</taxon>
        <taxon>Ecdysozoa</taxon>
        <taxon>Arthropoda</taxon>
        <taxon>Hexapoda</taxon>
        <taxon>Insecta</taxon>
        <taxon>Pterygota</taxon>
        <taxon>Neoptera</taxon>
        <taxon>Endopterygota</taxon>
        <taxon>Coleoptera</taxon>
        <taxon>Polyphaga</taxon>
        <taxon>Cucujiformia</taxon>
        <taxon>Tenebrionidae</taxon>
        <taxon>Tenebrio</taxon>
    </lineage>
</organism>
<evidence type="ECO:0000256" key="11">
    <source>
        <dbReference type="PROSITE-ProRule" id="PRU00043"/>
    </source>
</evidence>
<dbReference type="InterPro" id="IPR039808">
    <property type="entry name" value="Cadherin"/>
</dbReference>
<dbReference type="SMART" id="SM00112">
    <property type="entry name" value="CA"/>
    <property type="match status" value="5"/>
</dbReference>
<gene>
    <name evidence="14" type="ORF">GEV33_013900</name>
</gene>
<evidence type="ECO:0000256" key="10">
    <source>
        <dbReference type="ARBA" id="ARBA00023180"/>
    </source>
</evidence>
<evidence type="ECO:0000313" key="15">
    <source>
        <dbReference type="Proteomes" id="UP000719412"/>
    </source>
</evidence>
<dbReference type="FunFam" id="2.60.40.60:FF:000039">
    <property type="entry name" value="FAT atypical cadherin 3"/>
    <property type="match status" value="1"/>
</dbReference>
<dbReference type="FunFam" id="2.60.40.60:FF:000112">
    <property type="entry name" value="neural-cadherin isoform X1"/>
    <property type="match status" value="1"/>
</dbReference>
<dbReference type="Proteomes" id="UP000719412">
    <property type="component" value="Unassembled WGS sequence"/>
</dbReference>
<evidence type="ECO:0000256" key="12">
    <source>
        <dbReference type="SAM" id="MobiDB-lite"/>
    </source>
</evidence>
<comment type="caution">
    <text evidence="14">The sequence shown here is derived from an EMBL/GenBank/DDBJ whole genome shotgun (WGS) entry which is preliminary data.</text>
</comment>
<keyword evidence="10" id="KW-0325">Glycoprotein</keyword>
<dbReference type="GO" id="GO:0045296">
    <property type="term" value="F:cadherin binding"/>
    <property type="evidence" value="ECO:0007669"/>
    <property type="project" value="TreeGrafter"/>
</dbReference>
<dbReference type="GO" id="GO:0048513">
    <property type="term" value="P:animal organ development"/>
    <property type="evidence" value="ECO:0007669"/>
    <property type="project" value="UniProtKB-ARBA"/>
</dbReference>
<dbReference type="PROSITE" id="PS50268">
    <property type="entry name" value="CADHERIN_2"/>
    <property type="match status" value="5"/>
</dbReference>
<dbReference type="FunFam" id="2.60.40.60:FF:000109">
    <property type="entry name" value="neural-cadherin isoform X2"/>
    <property type="match status" value="1"/>
</dbReference>
<feature type="region of interest" description="Disordered" evidence="12">
    <location>
        <begin position="24"/>
        <end position="55"/>
    </location>
</feature>
<keyword evidence="3" id="KW-0812">Transmembrane</keyword>
<keyword evidence="7" id="KW-1133">Transmembrane helix</keyword>
<feature type="domain" description="Cadherin" evidence="13">
    <location>
        <begin position="1162"/>
        <end position="1254"/>
    </location>
</feature>
<keyword evidence="2" id="KW-0245">EGF-like domain</keyword>
<accession>A0A8J6H698</accession>
<dbReference type="GO" id="GO:0001736">
    <property type="term" value="P:establishment of planar polarity"/>
    <property type="evidence" value="ECO:0007669"/>
    <property type="project" value="UniProtKB-ARBA"/>
</dbReference>
<keyword evidence="6" id="KW-0130">Cell adhesion</keyword>
<keyword evidence="8" id="KW-0472">Membrane</keyword>
<comment type="subcellular location">
    <subcellularLocation>
        <location evidence="1">Cell membrane</location>
        <topology evidence="1">Single-pass type I membrane protein</topology>
    </subcellularLocation>
</comment>
<evidence type="ECO:0000256" key="9">
    <source>
        <dbReference type="ARBA" id="ARBA00023157"/>
    </source>
</evidence>
<dbReference type="GO" id="GO:0048731">
    <property type="term" value="P:system development"/>
    <property type="evidence" value="ECO:0007669"/>
    <property type="project" value="UniProtKB-ARBA"/>
</dbReference>
<proteinExistence type="predicted"/>
<reference evidence="14" key="2">
    <citation type="submission" date="2021-08" db="EMBL/GenBank/DDBJ databases">
        <authorList>
            <person name="Eriksson T."/>
        </authorList>
    </citation>
    <scope>NUCLEOTIDE SEQUENCE</scope>
    <source>
        <strain evidence="14">Stoneville</strain>
        <tissue evidence="14">Whole head</tissue>
    </source>
</reference>
<evidence type="ECO:0000256" key="3">
    <source>
        <dbReference type="ARBA" id="ARBA00022692"/>
    </source>
</evidence>
<dbReference type="GO" id="GO:0016342">
    <property type="term" value="C:catenin complex"/>
    <property type="evidence" value="ECO:0007669"/>
    <property type="project" value="TreeGrafter"/>
</dbReference>
<evidence type="ECO:0000256" key="1">
    <source>
        <dbReference type="ARBA" id="ARBA00004251"/>
    </source>
</evidence>
<dbReference type="CDD" id="cd11304">
    <property type="entry name" value="Cadherin_repeat"/>
    <property type="match status" value="5"/>
</dbReference>
<feature type="region of interest" description="Disordered" evidence="12">
    <location>
        <begin position="426"/>
        <end position="446"/>
    </location>
</feature>
<dbReference type="EMBL" id="JABDTM020028463">
    <property type="protein sequence ID" value="KAH0808890.1"/>
    <property type="molecule type" value="Genomic_DNA"/>
</dbReference>
<evidence type="ECO:0000256" key="5">
    <source>
        <dbReference type="ARBA" id="ARBA00022837"/>
    </source>
</evidence>
<dbReference type="InterPro" id="IPR020894">
    <property type="entry name" value="Cadherin_CS"/>
</dbReference>
<dbReference type="GO" id="GO:0030154">
    <property type="term" value="P:cell differentiation"/>
    <property type="evidence" value="ECO:0007669"/>
    <property type="project" value="UniProtKB-ARBA"/>
</dbReference>
<dbReference type="PROSITE" id="PS00232">
    <property type="entry name" value="CADHERIN_1"/>
    <property type="match status" value="4"/>
</dbReference>
<keyword evidence="4" id="KW-0677">Repeat</keyword>
<dbReference type="PANTHER" id="PTHR24027">
    <property type="entry name" value="CADHERIN-23"/>
    <property type="match status" value="1"/>
</dbReference>
<feature type="domain" description="Cadherin" evidence="13">
    <location>
        <begin position="1380"/>
        <end position="1485"/>
    </location>
</feature>
<feature type="domain" description="Cadherin" evidence="13">
    <location>
        <begin position="1255"/>
        <end position="1366"/>
    </location>
</feature>
<sequence length="1724" mass="192297">MAAVRLAFAYLKGWNFACVGNKQKQRKENPGGEIDSCGIKKKSRGNKPGGIDAKRGAPQLITIDPRLGWHVSKLRGWTFLGDNDGFEKFNFLISRGTVSQGLIGIEIGAFARSGSRVGSRRGGGFCCSRSDPAGLMQSGMLQSWRRYRRRRCGYFLKRIVLKGVAFRLIENLAGILRSGLYVFPGAGSKLGEKSGVLFGEMFTRMTKFIRIGIADKNDNPPYFDKALYEAEVDENEDIQHTVLTVTAKDHDESLVDERVRNRRINPMKTQIKRVQAAASRKTGALLGPSIRPPTPVINRLAAVTRVADVPGREAATNLDLRRHASTTRRFYSSADLQRAMQAERWTGFSFIVVGVHLDLDICTGVEQVVGHRQQIGKVFLICSLNGNVSGPSDGLQPPSRWLPYFGNFREQSRLDELASPNKRLIGSRGEQRGCRPTNLSLHSINYPTKPPPIGRDTWQQVHGTGLSIEGGTTRGDDRSARINLLQAVRLGGRKTPALPSRNKLDNYYGGRSGIRWRTDDKKSSTYANKYHNMIVIRVYGLVKPSKLLLMALVYLKKYSRGRAIDLRLISGTIIPASVWTGIKMTNSGRSDKSTPGPSRIRYEITSGNIGGAFAVKNMTGAIYVAGALDYETRKREPERDSKTPLTHSVGTSFLTYAPSEESSVTLIASNITWRSALVGGRRRRRWRGRRPRSEYARRLIVISTRNEADMIDMGGVAPRAYLPPTKGVRFRKIRTSRGTRRDQTFQSGPQWAALFRAWRVVRYDTSLTTCAAVRRSIRQAGLKYELRLAASDNLKENYTTVVIHVKDVNDNPPVFERPTYRTQITEEDDRNLPKSVLRASVSHALSLSTTIVTPSTSCMPEGVGASKEPPNGPQLKLTSFERAGATFVKANECACRNAKLCPDENVVWRDAEKGTTESRNVTVPLGDSLNENYTTVVVHIKDVNDMPPLFNRSVYKTDIDEEYPAPYPMKLMQVSLPHVLIKVKADVGNPNRENSTSSGDKRSDLKSFDSLVDQNEYSSYFLLVYSSVEEIREATVESRFFLPEFFRVLFCFSVLCATPPARPLRENGFRRCENGDDFHEMVVVRRLPAESNRLDVATSRPPGWGGYNCGLRAAPVRNYSNLAPQCRRTAQNLSKPRSADCLSGSRDGCDRRDWTSRSLDGVTATDGDKDRPQNIVYFLTGQGIDPDNPANSKFDINRTTGEIFVLKPLDRDQPNGRPQWRFTVFAQDEGGEGLVGYADVQVNLKDINDNAPIFPQGVYFGNVTENGTAGMVVMTMTAVDYDDPSEGTNARLVYSIEKNVIEEETGSPIFEIESETGVIKTAVCCLDRERTPDYSIQVVAMDGGGLKGTGTASIRVKDINDMPPQFTKDEWFTEVDETDGTTLPEMPILTVTVHDEDETNKFQYKVLENSGYGADKFTMVRNNDGTGSLKIVQPLDYEDLLQSNGFRFRIQVNDKGEDNDNDKYHVANSWVVVKLRDINDNKPQFERPNIEVSVYENAEVGKSLETFKATDPDQGGKSKVSYAIDRVSDRKRQFSINQEGTVSIQRSLDREDTPRHQVKILAIDDGIPPKTATATLTVIVQDINDNAPTFLRDYRPVLPEHVPPRKVVEILATDDDDRSKSNGPPFQFRLDPGADDIIRASFKVEQDQKQKQRKQRKLPPTMLNTFSGLKAAGEAGASGGDLSHKSPPDVLPAYELVSSGVRRRPHRRLHNYATVHSQMFSTSL</sequence>